<dbReference type="AlphaFoldDB" id="A0A1H5N002"/>
<dbReference type="InterPro" id="IPR007318">
    <property type="entry name" value="Phopholipid_MeTrfase"/>
</dbReference>
<dbReference type="Proteomes" id="UP000199448">
    <property type="component" value="Unassembled WGS sequence"/>
</dbReference>
<evidence type="ECO:0000256" key="5">
    <source>
        <dbReference type="SAM" id="Phobius"/>
    </source>
</evidence>
<dbReference type="OrthoDB" id="9809773at2"/>
<sequence length="154" mass="17799">MAVPKKDKIFVALQFLVFLVWLIPVEEWRFQLSENMHILALMVAGIGLLIILIAFLQLNTNLSPFPSPTKGAKLVTSGAFAFARHPIYAGVLFMAFGLSIWLGSGYKLLISILLLLVFYFKSNYEESKLQERFPEYVSYKRQTGRFFPKFRWRI</sequence>
<evidence type="ECO:0000256" key="4">
    <source>
        <dbReference type="ARBA" id="ARBA00023136"/>
    </source>
</evidence>
<accession>A0A1H5N002</accession>
<dbReference type="Gene3D" id="1.20.120.1630">
    <property type="match status" value="1"/>
</dbReference>
<comment type="subcellular location">
    <subcellularLocation>
        <location evidence="1">Endomembrane system</location>
        <topology evidence="1">Multi-pass membrane protein</topology>
    </subcellularLocation>
</comment>
<name>A0A1H5N002_9FLAO</name>
<feature type="transmembrane region" description="Helical" evidence="5">
    <location>
        <begin position="108"/>
        <end position="124"/>
    </location>
</feature>
<reference evidence="6 7" key="1">
    <citation type="submission" date="2016-10" db="EMBL/GenBank/DDBJ databases">
        <authorList>
            <person name="de Groot N.N."/>
        </authorList>
    </citation>
    <scope>NUCLEOTIDE SEQUENCE [LARGE SCALE GENOMIC DNA]</scope>
    <source>
        <strain evidence="6 7">DSM 23553</strain>
    </source>
</reference>
<feature type="transmembrane region" description="Helical" evidence="5">
    <location>
        <begin position="9"/>
        <end position="25"/>
    </location>
</feature>
<dbReference type="PANTHER" id="PTHR43847:SF1">
    <property type="entry name" value="BLL3993 PROTEIN"/>
    <property type="match status" value="1"/>
</dbReference>
<organism evidence="6 7">
    <name type="scientific">Salinimicrobium catena</name>
    <dbReference type="NCBI Taxonomy" id="390640"/>
    <lineage>
        <taxon>Bacteria</taxon>
        <taxon>Pseudomonadati</taxon>
        <taxon>Bacteroidota</taxon>
        <taxon>Flavobacteriia</taxon>
        <taxon>Flavobacteriales</taxon>
        <taxon>Flavobacteriaceae</taxon>
        <taxon>Salinimicrobium</taxon>
    </lineage>
</organism>
<evidence type="ECO:0000256" key="2">
    <source>
        <dbReference type="ARBA" id="ARBA00022692"/>
    </source>
</evidence>
<keyword evidence="3 5" id="KW-1133">Transmembrane helix</keyword>
<keyword evidence="6" id="KW-0808">Transferase</keyword>
<evidence type="ECO:0000313" key="7">
    <source>
        <dbReference type="Proteomes" id="UP000199448"/>
    </source>
</evidence>
<dbReference type="GO" id="GO:0032259">
    <property type="term" value="P:methylation"/>
    <property type="evidence" value="ECO:0007669"/>
    <property type="project" value="UniProtKB-KW"/>
</dbReference>
<dbReference type="PANTHER" id="PTHR43847">
    <property type="entry name" value="BLL3993 PROTEIN"/>
    <property type="match status" value="1"/>
</dbReference>
<keyword evidence="2 5" id="KW-0812">Transmembrane</keyword>
<dbReference type="STRING" id="390640.SAMN04488034_103176"/>
<evidence type="ECO:0000313" key="6">
    <source>
        <dbReference type="EMBL" id="SEE93988.1"/>
    </source>
</evidence>
<proteinExistence type="predicted"/>
<feature type="transmembrane region" description="Helical" evidence="5">
    <location>
        <begin position="37"/>
        <end position="58"/>
    </location>
</feature>
<gene>
    <name evidence="6" type="ORF">SAMN04488034_103176</name>
</gene>
<keyword evidence="7" id="KW-1185">Reference proteome</keyword>
<keyword evidence="4 5" id="KW-0472">Membrane</keyword>
<evidence type="ECO:0000256" key="1">
    <source>
        <dbReference type="ARBA" id="ARBA00004127"/>
    </source>
</evidence>
<dbReference type="InterPro" id="IPR052527">
    <property type="entry name" value="Metal_cation-efflux_comp"/>
</dbReference>
<dbReference type="EMBL" id="FNUG01000003">
    <property type="protein sequence ID" value="SEE93988.1"/>
    <property type="molecule type" value="Genomic_DNA"/>
</dbReference>
<dbReference type="Pfam" id="PF04191">
    <property type="entry name" value="PEMT"/>
    <property type="match status" value="1"/>
</dbReference>
<keyword evidence="6" id="KW-0489">Methyltransferase</keyword>
<protein>
    <submittedName>
        <fullName evidence="6">Protein-S-isoprenylcysteine O-methyltransferase Ste14</fullName>
    </submittedName>
</protein>
<dbReference type="GO" id="GO:0012505">
    <property type="term" value="C:endomembrane system"/>
    <property type="evidence" value="ECO:0007669"/>
    <property type="project" value="UniProtKB-SubCell"/>
</dbReference>
<dbReference type="GO" id="GO:0008168">
    <property type="term" value="F:methyltransferase activity"/>
    <property type="evidence" value="ECO:0007669"/>
    <property type="project" value="UniProtKB-KW"/>
</dbReference>
<dbReference type="RefSeq" id="WP_093113121.1">
    <property type="nucleotide sequence ID" value="NZ_FNGG01000003.1"/>
</dbReference>
<evidence type="ECO:0000256" key="3">
    <source>
        <dbReference type="ARBA" id="ARBA00022989"/>
    </source>
</evidence>